<evidence type="ECO:0000313" key="1">
    <source>
        <dbReference type="EMBL" id="TWU62653.1"/>
    </source>
</evidence>
<dbReference type="EMBL" id="SJPZ01000002">
    <property type="protein sequence ID" value="TWU62653.1"/>
    <property type="molecule type" value="Genomic_DNA"/>
</dbReference>
<reference evidence="1 2" key="1">
    <citation type="submission" date="2019-02" db="EMBL/GenBank/DDBJ databases">
        <title>Deep-cultivation of Planctomycetes and their phenomic and genomic characterization uncovers novel biology.</title>
        <authorList>
            <person name="Wiegand S."/>
            <person name="Jogler M."/>
            <person name="Boedeker C."/>
            <person name="Pinto D."/>
            <person name="Vollmers J."/>
            <person name="Rivas-Marin E."/>
            <person name="Kohn T."/>
            <person name="Peeters S.H."/>
            <person name="Heuer A."/>
            <person name="Rast P."/>
            <person name="Oberbeckmann S."/>
            <person name="Bunk B."/>
            <person name="Jeske O."/>
            <person name="Meyerdierks A."/>
            <person name="Storesund J.E."/>
            <person name="Kallscheuer N."/>
            <person name="Luecker S."/>
            <person name="Lage O.M."/>
            <person name="Pohl T."/>
            <person name="Merkel B.J."/>
            <person name="Hornburger P."/>
            <person name="Mueller R.-W."/>
            <person name="Bruemmer F."/>
            <person name="Labrenz M."/>
            <person name="Spormann A.M."/>
            <person name="Op Den Camp H."/>
            <person name="Overmann J."/>
            <person name="Amann R."/>
            <person name="Jetten M.S.M."/>
            <person name="Mascher T."/>
            <person name="Medema M.H."/>
            <person name="Devos D.P."/>
            <person name="Kaster A.-K."/>
            <person name="Ovreas L."/>
            <person name="Rohde M."/>
            <person name="Galperin M.Y."/>
            <person name="Jogler C."/>
        </authorList>
    </citation>
    <scope>NUCLEOTIDE SEQUENCE [LARGE SCALE GENOMIC DNA]</scope>
    <source>
        <strain evidence="1 2">V7</strain>
    </source>
</reference>
<dbReference type="AlphaFoldDB" id="A0A5C6FQB2"/>
<protein>
    <submittedName>
        <fullName evidence="1">Uncharacterized protein</fullName>
    </submittedName>
</protein>
<gene>
    <name evidence="1" type="ORF">V7x_43880</name>
</gene>
<sequence length="212" mass="23557">MLKRTWTPAVYDLLETLTCRVRLLSLAHVQHGWAKQFGNSGGAVVAIQRLVNAGLIAGDVWNLPISPIGEEPLAVWTPLHAAPDFMQLTEVVQTRWDKPTQPTPVVAATHKAARLFGSSAGGLPPTNHRNHDLLLAAVYIRYRLTQPKLAKTWLGEDAVAIAERGVKNPDAFLFDDEGHVTRVIESAGRYSLEQIESFHRHCQSAELPYELW</sequence>
<evidence type="ECO:0000313" key="2">
    <source>
        <dbReference type="Proteomes" id="UP000316476"/>
    </source>
</evidence>
<dbReference type="Proteomes" id="UP000316476">
    <property type="component" value="Unassembled WGS sequence"/>
</dbReference>
<organism evidence="1 2">
    <name type="scientific">Crateriforma conspicua</name>
    <dbReference type="NCBI Taxonomy" id="2527996"/>
    <lineage>
        <taxon>Bacteria</taxon>
        <taxon>Pseudomonadati</taxon>
        <taxon>Planctomycetota</taxon>
        <taxon>Planctomycetia</taxon>
        <taxon>Planctomycetales</taxon>
        <taxon>Planctomycetaceae</taxon>
        <taxon>Crateriforma</taxon>
    </lineage>
</organism>
<proteinExistence type="predicted"/>
<comment type="caution">
    <text evidence="1">The sequence shown here is derived from an EMBL/GenBank/DDBJ whole genome shotgun (WGS) entry which is preliminary data.</text>
</comment>
<name>A0A5C6FQB2_9PLAN</name>
<dbReference type="RefSeq" id="WP_197138109.1">
    <property type="nucleotide sequence ID" value="NZ_SJPZ01000002.1"/>
</dbReference>
<accession>A0A5C6FQB2</accession>